<keyword evidence="1" id="KW-0812">Transmembrane</keyword>
<keyword evidence="3" id="KW-1185">Reference proteome</keyword>
<feature type="transmembrane region" description="Helical" evidence="1">
    <location>
        <begin position="95"/>
        <end position="115"/>
    </location>
</feature>
<accession>A0ABY5KXL5</accession>
<evidence type="ECO:0000313" key="3">
    <source>
        <dbReference type="Proteomes" id="UP001316189"/>
    </source>
</evidence>
<feature type="transmembrane region" description="Helical" evidence="1">
    <location>
        <begin position="15"/>
        <end position="33"/>
    </location>
</feature>
<dbReference type="InterPro" id="IPR010699">
    <property type="entry name" value="DUF1275"/>
</dbReference>
<dbReference type="Proteomes" id="UP001316189">
    <property type="component" value="Chromosome"/>
</dbReference>
<evidence type="ECO:0000313" key="2">
    <source>
        <dbReference type="EMBL" id="UUI74593.1"/>
    </source>
</evidence>
<keyword evidence="1" id="KW-0472">Membrane</keyword>
<feature type="transmembrane region" description="Helical" evidence="1">
    <location>
        <begin position="62"/>
        <end position="83"/>
    </location>
</feature>
<name>A0ABY5KXL5_9CELL</name>
<sequence>MLDALPQDPARREPALMFVLTFSTGMIDAAAYLDLGSVFAGNMTGNVLILGMGLGRASGVPVAGPALALLLFTLGAALGGRLLRGSPQHWTPKTTVAVVVTGAAVGVAALLTALAPEHGGAVRAGTVALLSSAMGLQAAAARQVGVADITTVVVTSTITRLAADLGGGDASRWPRRVVAVAVICAGAVAGALLLRVGVALALGVAAALVLTVAVAGARARR</sequence>
<feature type="transmembrane region" description="Helical" evidence="1">
    <location>
        <begin position="200"/>
        <end position="219"/>
    </location>
</feature>
<organism evidence="2 3">
    <name type="scientific">Cellulomonas chengniuliangii</name>
    <dbReference type="NCBI Taxonomy" id="2968084"/>
    <lineage>
        <taxon>Bacteria</taxon>
        <taxon>Bacillati</taxon>
        <taxon>Actinomycetota</taxon>
        <taxon>Actinomycetes</taxon>
        <taxon>Micrococcales</taxon>
        <taxon>Cellulomonadaceae</taxon>
        <taxon>Cellulomonas</taxon>
    </lineage>
</organism>
<dbReference type="RefSeq" id="WP_227570692.1">
    <property type="nucleotide sequence ID" value="NZ_CP101988.1"/>
</dbReference>
<dbReference type="PANTHER" id="PTHR37314:SF4">
    <property type="entry name" value="UPF0700 TRANSMEMBRANE PROTEIN YOAK"/>
    <property type="match status" value="1"/>
</dbReference>
<protein>
    <submittedName>
        <fullName evidence="2">DUF1275 domain-containing protein</fullName>
    </submittedName>
</protein>
<evidence type="ECO:0000256" key="1">
    <source>
        <dbReference type="SAM" id="Phobius"/>
    </source>
</evidence>
<proteinExistence type="predicted"/>
<keyword evidence="1" id="KW-1133">Transmembrane helix</keyword>
<reference evidence="2 3" key="1">
    <citation type="submission" date="2022-07" db="EMBL/GenBank/DDBJ databases">
        <title>Novel species in genus cellulomonas.</title>
        <authorList>
            <person name="Ye L."/>
        </authorList>
    </citation>
    <scope>NUCLEOTIDE SEQUENCE [LARGE SCALE GENOMIC DNA]</scope>
    <source>
        <strain evidence="3">zg-Y338</strain>
    </source>
</reference>
<gene>
    <name evidence="2" type="ORF">NP064_12415</name>
</gene>
<dbReference type="EMBL" id="CP101988">
    <property type="protein sequence ID" value="UUI74593.1"/>
    <property type="molecule type" value="Genomic_DNA"/>
</dbReference>
<dbReference type="PANTHER" id="PTHR37314">
    <property type="entry name" value="SLR0142 PROTEIN"/>
    <property type="match status" value="1"/>
</dbReference>
<dbReference type="Pfam" id="PF06912">
    <property type="entry name" value="DUF1275"/>
    <property type="match status" value="1"/>
</dbReference>
<feature type="transmembrane region" description="Helical" evidence="1">
    <location>
        <begin position="177"/>
        <end position="194"/>
    </location>
</feature>